<dbReference type="Proteomes" id="UP001431776">
    <property type="component" value="Unassembled WGS sequence"/>
</dbReference>
<name>A0AAW6TXE5_9BACT</name>
<feature type="domain" description="4Fe-4S ferredoxin-type" evidence="4">
    <location>
        <begin position="8"/>
        <end position="37"/>
    </location>
</feature>
<dbReference type="PANTHER" id="PTHR31332">
    <property type="entry name" value="7-HYDROXYMETHYL CHLOROPHYLL A REDUCTASE, CHLOROPLASTIC"/>
    <property type="match status" value="1"/>
</dbReference>
<proteinExistence type="predicted"/>
<dbReference type="InterPro" id="IPR045220">
    <property type="entry name" value="FRHB/FDHB/HCAR-like"/>
</dbReference>
<dbReference type="Pfam" id="PF04432">
    <property type="entry name" value="FrhB_FdhB_C"/>
    <property type="match status" value="1"/>
</dbReference>
<evidence type="ECO:0000259" key="4">
    <source>
        <dbReference type="PROSITE" id="PS51379"/>
    </source>
</evidence>
<dbReference type="GO" id="GO:0046872">
    <property type="term" value="F:metal ion binding"/>
    <property type="evidence" value="ECO:0007669"/>
    <property type="project" value="UniProtKB-KW"/>
</dbReference>
<organism evidence="5 6">
    <name type="scientific">Anaerobaca lacustris</name>
    <dbReference type="NCBI Taxonomy" id="3044600"/>
    <lineage>
        <taxon>Bacteria</taxon>
        <taxon>Pseudomonadati</taxon>
        <taxon>Planctomycetota</taxon>
        <taxon>Phycisphaerae</taxon>
        <taxon>Sedimentisphaerales</taxon>
        <taxon>Anaerobacaceae</taxon>
        <taxon>Anaerobaca</taxon>
    </lineage>
</organism>
<keyword evidence="6" id="KW-1185">Reference proteome</keyword>
<dbReference type="PROSITE" id="PS00198">
    <property type="entry name" value="4FE4S_FER_1"/>
    <property type="match status" value="2"/>
</dbReference>
<feature type="domain" description="4Fe-4S ferredoxin-type" evidence="4">
    <location>
        <begin position="43"/>
        <end position="72"/>
    </location>
</feature>
<keyword evidence="3" id="KW-0411">Iron-sulfur</keyword>
<evidence type="ECO:0000313" key="6">
    <source>
        <dbReference type="Proteomes" id="UP001431776"/>
    </source>
</evidence>
<evidence type="ECO:0000256" key="1">
    <source>
        <dbReference type="ARBA" id="ARBA00022723"/>
    </source>
</evidence>
<dbReference type="EMBL" id="JASCXX010000007">
    <property type="protein sequence ID" value="MDI6448934.1"/>
    <property type="molecule type" value="Genomic_DNA"/>
</dbReference>
<dbReference type="InterPro" id="IPR007516">
    <property type="entry name" value="Co_F420_Hydgase/DH_bsu_N"/>
</dbReference>
<dbReference type="InterPro" id="IPR017896">
    <property type="entry name" value="4Fe4S_Fe-S-bd"/>
</dbReference>
<evidence type="ECO:0000256" key="2">
    <source>
        <dbReference type="ARBA" id="ARBA00023004"/>
    </source>
</evidence>
<dbReference type="InterPro" id="IPR017900">
    <property type="entry name" value="4Fe4S_Fe_S_CS"/>
</dbReference>
<dbReference type="PANTHER" id="PTHR31332:SF0">
    <property type="entry name" value="7-HYDROXYMETHYL CHLOROPHYLL A REDUCTASE, CHLOROPLASTIC"/>
    <property type="match status" value="1"/>
</dbReference>
<dbReference type="RefSeq" id="WP_349244344.1">
    <property type="nucleotide sequence ID" value="NZ_JASCXX010000007.1"/>
</dbReference>
<dbReference type="PROSITE" id="PS51379">
    <property type="entry name" value="4FE4S_FER_2"/>
    <property type="match status" value="2"/>
</dbReference>
<dbReference type="Gene3D" id="3.30.70.20">
    <property type="match status" value="1"/>
</dbReference>
<keyword evidence="2" id="KW-0408">Iron</keyword>
<sequence>MTRKRPTIQWVVRRGLCTGCGACVGVCPADAVTMHIDGRQGGYVPRIDKARCTRCGLCVDVCPGHSVDFEGLATRLFGEIPEDIVLGRYLGSYVGCAADKDIRYDSASGGLVTALLIFALERGLIDGALVTRMRADKPLEPEPFIARTRHEVLSAARSKYCPVAADVALKEILKSQGRFAVVGLPCHIQALRKAEQHIESLRERIRYRISLACSLDFSFRGTIRLLRDLRIPPASVARFEYRGRGWPGTMLIGRSDGTETRLPLADCRNRLGPFSLRRCTLCSDLTGELSDLSCGDAGLPELVAKDKLGSSFVLTRTPEAEELLESAAAEMAIELSELDVRELKAVQSYAIFKKRKLRARMSLFRWTGRSVPRYRQKLLPPARGDCRSSIKFYLARYALSGHRPILRRLFHVAGLLKRKNRQGPAAR</sequence>
<dbReference type="Pfam" id="PF12838">
    <property type="entry name" value="Fer4_7"/>
    <property type="match status" value="1"/>
</dbReference>
<dbReference type="InterPro" id="IPR007525">
    <property type="entry name" value="FrhB_FdhB_C"/>
</dbReference>
<dbReference type="AlphaFoldDB" id="A0AAW6TXE5"/>
<dbReference type="GO" id="GO:0051536">
    <property type="term" value="F:iron-sulfur cluster binding"/>
    <property type="evidence" value="ECO:0007669"/>
    <property type="project" value="UniProtKB-KW"/>
</dbReference>
<dbReference type="GO" id="GO:0052592">
    <property type="term" value="F:oxidoreductase activity, acting on CH or CH2 groups, with an iron-sulfur protein as acceptor"/>
    <property type="evidence" value="ECO:0007669"/>
    <property type="project" value="TreeGrafter"/>
</dbReference>
<accession>A0AAW6TXE5</accession>
<evidence type="ECO:0000256" key="3">
    <source>
        <dbReference type="ARBA" id="ARBA00023014"/>
    </source>
</evidence>
<gene>
    <name evidence="5" type="ORF">QJ522_07735</name>
</gene>
<protein>
    <submittedName>
        <fullName evidence="5">Coenzyme F420 hydrogenase/dehydrogenase, beta subunit C-terminal domain</fullName>
    </submittedName>
</protein>
<comment type="caution">
    <text evidence="5">The sequence shown here is derived from an EMBL/GenBank/DDBJ whole genome shotgun (WGS) entry which is preliminary data.</text>
</comment>
<keyword evidence="1" id="KW-0479">Metal-binding</keyword>
<dbReference type="SUPFAM" id="SSF54862">
    <property type="entry name" value="4Fe-4S ferredoxins"/>
    <property type="match status" value="1"/>
</dbReference>
<dbReference type="Pfam" id="PF04422">
    <property type="entry name" value="FrhB_FdhB_N"/>
    <property type="match status" value="1"/>
</dbReference>
<evidence type="ECO:0000313" key="5">
    <source>
        <dbReference type="EMBL" id="MDI6448934.1"/>
    </source>
</evidence>
<reference evidence="5" key="1">
    <citation type="submission" date="2023-05" db="EMBL/GenBank/DDBJ databases">
        <title>Anaerotaeda fermentans gen. nov., sp. nov., a novel anaerobic planctomycete of the new family within the order Sedimentisphaerales isolated from Taman Peninsula, Russia.</title>
        <authorList>
            <person name="Khomyakova M.A."/>
            <person name="Merkel A.Y."/>
            <person name="Slobodkin A.I."/>
        </authorList>
    </citation>
    <scope>NUCLEOTIDE SEQUENCE</scope>
    <source>
        <strain evidence="5">M17dextr</strain>
    </source>
</reference>